<dbReference type="InterPro" id="IPR003370">
    <property type="entry name" value="Chromate_transpt"/>
</dbReference>
<feature type="transmembrane region" description="Helical" evidence="7">
    <location>
        <begin position="143"/>
        <end position="162"/>
    </location>
</feature>
<evidence type="ECO:0000256" key="4">
    <source>
        <dbReference type="ARBA" id="ARBA00022692"/>
    </source>
</evidence>
<evidence type="ECO:0000256" key="2">
    <source>
        <dbReference type="ARBA" id="ARBA00005262"/>
    </source>
</evidence>
<evidence type="ECO:0000256" key="5">
    <source>
        <dbReference type="ARBA" id="ARBA00022989"/>
    </source>
</evidence>
<sequence>MLYLILYGEFFRIGLCCVGGGYAAMPFIQEVVVYQHHWLTLRQFVDIFTISQMTPGPIGINAATFVGTKISGLGGALAATLGFVSPSLLLGILLARLLQKYGAFDPIRGILNGLRPAVIALILLAGLSFFCLTLWQSDSLPTHLSMPHMGHLCILCLSWIGLRKKMNIIIVLLLSGLLGLLTGVPALFS</sequence>
<reference evidence="8 9" key="1">
    <citation type="submission" date="2011-04" db="EMBL/GenBank/DDBJ databases">
        <authorList>
            <person name="Harkins D.M."/>
            <person name="Madupu R."/>
            <person name="Durkin A.S."/>
            <person name="Torralba M."/>
            <person name="Methe B."/>
            <person name="Sutton G.G."/>
            <person name="Nelson K.E."/>
        </authorList>
    </citation>
    <scope>NUCLEOTIDE SEQUENCE [LARGE SCALE GENOMIC DNA]</scope>
    <source>
        <strain evidence="8 9">UPII 199-6</strain>
    </source>
</reference>
<dbReference type="Pfam" id="PF02417">
    <property type="entry name" value="Chromate_transp"/>
    <property type="match status" value="1"/>
</dbReference>
<feature type="transmembrane region" description="Helical" evidence="7">
    <location>
        <begin position="76"/>
        <end position="98"/>
    </location>
</feature>
<keyword evidence="5 7" id="KW-1133">Transmembrane helix</keyword>
<keyword evidence="6 7" id="KW-0472">Membrane</keyword>
<keyword evidence="4 7" id="KW-0812">Transmembrane</keyword>
<dbReference type="PANTHER" id="PTHR43663:SF1">
    <property type="entry name" value="CHROMATE TRANSPORTER"/>
    <property type="match status" value="1"/>
</dbReference>
<evidence type="ECO:0000256" key="1">
    <source>
        <dbReference type="ARBA" id="ARBA00004651"/>
    </source>
</evidence>
<keyword evidence="3" id="KW-1003">Cell membrane</keyword>
<gene>
    <name evidence="8" type="ORF">HMPREF1039_0162</name>
</gene>
<dbReference type="Proteomes" id="UP000004018">
    <property type="component" value="Unassembled WGS sequence"/>
</dbReference>
<protein>
    <submittedName>
        <fullName evidence="8">Chromate transport protein</fullName>
    </submittedName>
</protein>
<feature type="transmembrane region" description="Helical" evidence="7">
    <location>
        <begin position="118"/>
        <end position="137"/>
    </location>
</feature>
<dbReference type="RefSeq" id="WP_007390483.1">
    <property type="nucleotide sequence ID" value="NZ_AFIJ01000007.1"/>
</dbReference>
<evidence type="ECO:0000313" key="8">
    <source>
        <dbReference type="EMBL" id="EGL42022.1"/>
    </source>
</evidence>
<comment type="caution">
    <text evidence="8">The sequence shown here is derived from an EMBL/GenBank/DDBJ whole genome shotgun (WGS) entry which is preliminary data.</text>
</comment>
<evidence type="ECO:0000313" key="9">
    <source>
        <dbReference type="Proteomes" id="UP000004018"/>
    </source>
</evidence>
<dbReference type="InterPro" id="IPR052518">
    <property type="entry name" value="CHR_Transporter"/>
</dbReference>
<name>A0ABN0D280_9FIRM</name>
<proteinExistence type="inferred from homology"/>
<organism evidence="8 9">
    <name type="scientific">Megasphaera lornae</name>
    <dbReference type="NCBI Taxonomy" id="1000568"/>
    <lineage>
        <taxon>Bacteria</taxon>
        <taxon>Bacillati</taxon>
        <taxon>Bacillota</taxon>
        <taxon>Negativicutes</taxon>
        <taxon>Veillonellales</taxon>
        <taxon>Veillonellaceae</taxon>
        <taxon>Megasphaera</taxon>
    </lineage>
</organism>
<comment type="subcellular location">
    <subcellularLocation>
        <location evidence="1">Cell membrane</location>
        <topology evidence="1">Multi-pass membrane protein</topology>
    </subcellularLocation>
</comment>
<evidence type="ECO:0000256" key="6">
    <source>
        <dbReference type="ARBA" id="ARBA00023136"/>
    </source>
</evidence>
<accession>A0ABN0D280</accession>
<evidence type="ECO:0000256" key="7">
    <source>
        <dbReference type="SAM" id="Phobius"/>
    </source>
</evidence>
<feature type="transmembrane region" description="Helical" evidence="7">
    <location>
        <begin position="169"/>
        <end position="188"/>
    </location>
</feature>
<comment type="similarity">
    <text evidence="2">Belongs to the chromate ion transporter (CHR) (TC 2.A.51) family.</text>
</comment>
<evidence type="ECO:0000256" key="3">
    <source>
        <dbReference type="ARBA" id="ARBA00022475"/>
    </source>
</evidence>
<dbReference type="PANTHER" id="PTHR43663">
    <property type="entry name" value="CHROMATE TRANSPORT PROTEIN-RELATED"/>
    <property type="match status" value="1"/>
</dbReference>
<dbReference type="EMBL" id="AFIJ01000007">
    <property type="protein sequence ID" value="EGL42022.1"/>
    <property type="molecule type" value="Genomic_DNA"/>
</dbReference>
<keyword evidence="9" id="KW-1185">Reference proteome</keyword>